<dbReference type="Gene3D" id="3.50.50.60">
    <property type="entry name" value="FAD/NAD(P)-binding domain"/>
    <property type="match status" value="3"/>
</dbReference>
<evidence type="ECO:0000256" key="3">
    <source>
        <dbReference type="ARBA" id="ARBA00022827"/>
    </source>
</evidence>
<dbReference type="PRINTS" id="PR00411">
    <property type="entry name" value="PNDRDTASEI"/>
</dbReference>
<dbReference type="GO" id="GO:0050660">
    <property type="term" value="F:flavin adenine dinucleotide binding"/>
    <property type="evidence" value="ECO:0007669"/>
    <property type="project" value="InterPro"/>
</dbReference>
<dbReference type="InterPro" id="IPR036188">
    <property type="entry name" value="FAD/NAD-bd_sf"/>
</dbReference>
<evidence type="ECO:0000256" key="4">
    <source>
        <dbReference type="ARBA" id="ARBA00023002"/>
    </source>
</evidence>
<reference evidence="5 6" key="1">
    <citation type="journal article" date="2016" name="Int. J. Syst. Evol. Microbiol.">
        <title>Nocardioides albidus sp. nov., an actinobacterium isolated from garden soil.</title>
        <authorList>
            <person name="Singh H."/>
            <person name="Du J."/>
            <person name="Trinh H."/>
            <person name="Won K."/>
            <person name="Yang J.E."/>
            <person name="Yin C."/>
            <person name="Kook M."/>
            <person name="Yi T.H."/>
        </authorList>
    </citation>
    <scope>NUCLEOTIDE SEQUENCE [LARGE SCALE GENOMIC DNA]</scope>
    <source>
        <strain evidence="5 6">CCTCC AB 2015297</strain>
    </source>
</reference>
<proteinExistence type="inferred from homology"/>
<keyword evidence="3" id="KW-0274">FAD</keyword>
<dbReference type="Proteomes" id="UP000313231">
    <property type="component" value="Unassembled WGS sequence"/>
</dbReference>
<accession>A0A5C4WRH4</accession>
<dbReference type="PANTHER" id="PTHR42877:SF4">
    <property type="entry name" value="FAD_NAD(P)-BINDING DOMAIN-CONTAINING PROTEIN-RELATED"/>
    <property type="match status" value="1"/>
</dbReference>
<dbReference type="SUPFAM" id="SSF51905">
    <property type="entry name" value="FAD/NAD(P)-binding domain"/>
    <property type="match status" value="1"/>
</dbReference>
<evidence type="ECO:0000313" key="5">
    <source>
        <dbReference type="EMBL" id="TNM50797.1"/>
    </source>
</evidence>
<evidence type="ECO:0000313" key="6">
    <source>
        <dbReference type="Proteomes" id="UP000313231"/>
    </source>
</evidence>
<keyword evidence="4" id="KW-0560">Oxidoreductase</keyword>
<dbReference type="InterPro" id="IPR051209">
    <property type="entry name" value="FAD-bind_Monooxygenase_sf"/>
</dbReference>
<sequence length="635" mass="69854">MTSTISSFPTIEEIRARADSTEVPALLMTVAHVTGDVSVLRDEWRPDPALLPASGLAPEVAGAARAYCLDRLEAALAEDRPVPVEPPAGVLTAIGRWSLGETADGIADLIEAAFVPDGTDPRAPHWTLEEIAPGRTFDVAIVGSGISGLLSALRMKQAGIPFTIYEKSHEVGGTWSENTYPDCRTDVHSHIYTYSFHPHDWPSYFCRQSVILDYLRGFAEKNGLLEHIRFGTAVASATWDESSHTWAVTTVDDAQCETTTSYSALISAVGQLNRPSIPAIEGLEKFAGPAFHSAEWDHSVDLTGKRVAVIGTGASALQFAPAVAKIAEQVTIVQRSAPWLMPTPELRRDIDADERWLLACLPLYRAYYRLSIFLPRVIGQLSAVTVDPDYPPTERAVSAENEQLRQMLTDYLLQQAGDRSDLAEAIVPDYPPGSKRIVRDDGTWVRTLKRDNVRLVTGGVTRADETGIWTSDGEHVEADVILFGTGFKASEYLMPMRITGRDGRDLHELWGIDAAAYMGITIPGFPNLFCAYGPNTNLVVHGNLVFFLECQAAYVTDAIRMLLEGGHRSMDLRADVFERYQDGIAEESALRAWGWSKTHSWYHNAEGRSTVMWPLPAQRYLHGTAAAQPELYDIA</sequence>
<keyword evidence="6" id="KW-1185">Reference proteome</keyword>
<protein>
    <submittedName>
        <fullName evidence="5">NAD(P)/FAD-dependent oxidoreductase</fullName>
    </submittedName>
</protein>
<dbReference type="GO" id="GO:0004499">
    <property type="term" value="F:N,N-dimethylaniline monooxygenase activity"/>
    <property type="evidence" value="ECO:0007669"/>
    <property type="project" value="InterPro"/>
</dbReference>
<dbReference type="PRINTS" id="PR00368">
    <property type="entry name" value="FADPNR"/>
</dbReference>
<dbReference type="OrthoDB" id="5168853at2"/>
<comment type="caution">
    <text evidence="5">The sequence shown here is derived from an EMBL/GenBank/DDBJ whole genome shotgun (WGS) entry which is preliminary data.</text>
</comment>
<dbReference type="InterPro" id="IPR020946">
    <property type="entry name" value="Flavin_mOase-like"/>
</dbReference>
<dbReference type="EMBL" id="VDMP01000008">
    <property type="protein sequence ID" value="TNM50797.1"/>
    <property type="molecule type" value="Genomic_DNA"/>
</dbReference>
<comment type="similarity">
    <text evidence="1">Belongs to the FAD-binding monooxygenase family.</text>
</comment>
<dbReference type="GO" id="GO:0050661">
    <property type="term" value="F:NADP binding"/>
    <property type="evidence" value="ECO:0007669"/>
    <property type="project" value="InterPro"/>
</dbReference>
<keyword evidence="2" id="KW-0285">Flavoprotein</keyword>
<gene>
    <name evidence="5" type="ORF">FHP29_00330</name>
</gene>
<dbReference type="RefSeq" id="WP_139620888.1">
    <property type="nucleotide sequence ID" value="NZ_VDMP01000008.1"/>
</dbReference>
<dbReference type="Pfam" id="PF00743">
    <property type="entry name" value="FMO-like"/>
    <property type="match status" value="1"/>
</dbReference>
<name>A0A5C4WRH4_9ACTN</name>
<dbReference type="AlphaFoldDB" id="A0A5C4WRH4"/>
<evidence type="ECO:0000256" key="1">
    <source>
        <dbReference type="ARBA" id="ARBA00010139"/>
    </source>
</evidence>
<dbReference type="PANTHER" id="PTHR42877">
    <property type="entry name" value="L-ORNITHINE N(5)-MONOOXYGENASE-RELATED"/>
    <property type="match status" value="1"/>
</dbReference>
<organism evidence="5 6">
    <name type="scientific">Nocardioides albidus</name>
    <dbReference type="NCBI Taxonomy" id="1517589"/>
    <lineage>
        <taxon>Bacteria</taxon>
        <taxon>Bacillati</taxon>
        <taxon>Actinomycetota</taxon>
        <taxon>Actinomycetes</taxon>
        <taxon>Propionibacteriales</taxon>
        <taxon>Nocardioidaceae</taxon>
        <taxon>Nocardioides</taxon>
    </lineage>
</organism>
<evidence type="ECO:0000256" key="2">
    <source>
        <dbReference type="ARBA" id="ARBA00022630"/>
    </source>
</evidence>